<proteinExistence type="predicted"/>
<dbReference type="RefSeq" id="WP_179614618.1">
    <property type="nucleotide sequence ID" value="NZ_CP059163.1"/>
</dbReference>
<dbReference type="EMBL" id="JACCBE010000001">
    <property type="protein sequence ID" value="NYD56768.1"/>
    <property type="molecule type" value="Genomic_DNA"/>
</dbReference>
<name>A0A7Y9JQL6_9ACTN</name>
<evidence type="ECO:0000313" key="2">
    <source>
        <dbReference type="EMBL" id="NYD56768.1"/>
    </source>
</evidence>
<protein>
    <recommendedName>
        <fullName evidence="4">Phospholipase_D-nuclease N-terminal</fullName>
    </recommendedName>
</protein>
<reference evidence="2 3" key="1">
    <citation type="submission" date="2020-07" db="EMBL/GenBank/DDBJ databases">
        <title>Sequencing the genomes of 1000 actinobacteria strains.</title>
        <authorList>
            <person name="Klenk H.-P."/>
        </authorList>
    </citation>
    <scope>NUCLEOTIDE SEQUENCE [LARGE SCALE GENOMIC DNA]</scope>
    <source>
        <strain evidence="2 3">DSM 18965</strain>
    </source>
</reference>
<comment type="caution">
    <text evidence="2">The sequence shown here is derived from an EMBL/GenBank/DDBJ whole genome shotgun (WGS) entry which is preliminary data.</text>
</comment>
<sequence length="61" mass="6504">MPSGAVLVMLLLAVPVSALAVLTAFGERRRGGSLPVVLGAGLLFPLAWVSWYVRDRRAVAR</sequence>
<accession>A0A7Y9JQL6</accession>
<evidence type="ECO:0008006" key="4">
    <source>
        <dbReference type="Google" id="ProtNLM"/>
    </source>
</evidence>
<gene>
    <name evidence="2" type="ORF">BKA08_001006</name>
</gene>
<dbReference type="AlphaFoldDB" id="A0A7Y9JQL6"/>
<dbReference type="Proteomes" id="UP000516957">
    <property type="component" value="Unassembled WGS sequence"/>
</dbReference>
<feature type="transmembrane region" description="Helical" evidence="1">
    <location>
        <begin position="34"/>
        <end position="53"/>
    </location>
</feature>
<keyword evidence="1" id="KW-1133">Transmembrane helix</keyword>
<keyword evidence="3" id="KW-1185">Reference proteome</keyword>
<evidence type="ECO:0000256" key="1">
    <source>
        <dbReference type="SAM" id="Phobius"/>
    </source>
</evidence>
<keyword evidence="1" id="KW-0472">Membrane</keyword>
<organism evidence="2 3">
    <name type="scientific">Nocardioides marinisabuli</name>
    <dbReference type="NCBI Taxonomy" id="419476"/>
    <lineage>
        <taxon>Bacteria</taxon>
        <taxon>Bacillati</taxon>
        <taxon>Actinomycetota</taxon>
        <taxon>Actinomycetes</taxon>
        <taxon>Propionibacteriales</taxon>
        <taxon>Nocardioidaceae</taxon>
        <taxon>Nocardioides</taxon>
    </lineage>
</organism>
<evidence type="ECO:0000313" key="3">
    <source>
        <dbReference type="Proteomes" id="UP000516957"/>
    </source>
</evidence>
<keyword evidence="1" id="KW-0812">Transmembrane</keyword>